<dbReference type="PROSITE" id="PS51203">
    <property type="entry name" value="CS"/>
    <property type="match status" value="1"/>
</dbReference>
<evidence type="ECO:0000256" key="1">
    <source>
        <dbReference type="SAM" id="MobiDB-lite"/>
    </source>
</evidence>
<dbReference type="VEuPathDB" id="VectorBase:RSAN_025900"/>
<comment type="caution">
    <text evidence="3">The sequence shown here is derived from an EMBL/GenBank/DDBJ whole genome shotgun (WGS) entry which is preliminary data.</text>
</comment>
<name>A0A9D4SM57_RHISA</name>
<evidence type="ECO:0000313" key="4">
    <source>
        <dbReference type="Proteomes" id="UP000821837"/>
    </source>
</evidence>
<protein>
    <recommendedName>
        <fullName evidence="2">CS domain-containing protein</fullName>
    </recommendedName>
</protein>
<reference evidence="3" key="2">
    <citation type="submission" date="2021-09" db="EMBL/GenBank/DDBJ databases">
        <authorList>
            <person name="Jia N."/>
            <person name="Wang J."/>
            <person name="Shi W."/>
            <person name="Du L."/>
            <person name="Sun Y."/>
            <person name="Zhan W."/>
            <person name="Jiang J."/>
            <person name="Wang Q."/>
            <person name="Zhang B."/>
            <person name="Ji P."/>
            <person name="Sakyi L.B."/>
            <person name="Cui X."/>
            <person name="Yuan T."/>
            <person name="Jiang B."/>
            <person name="Yang W."/>
            <person name="Lam T.T.-Y."/>
            <person name="Chang Q."/>
            <person name="Ding S."/>
            <person name="Wang X."/>
            <person name="Zhu J."/>
            <person name="Ruan X."/>
            <person name="Zhao L."/>
            <person name="Wei J."/>
            <person name="Que T."/>
            <person name="Du C."/>
            <person name="Cheng J."/>
            <person name="Dai P."/>
            <person name="Han X."/>
            <person name="Huang E."/>
            <person name="Gao Y."/>
            <person name="Liu J."/>
            <person name="Shao H."/>
            <person name="Ye R."/>
            <person name="Li L."/>
            <person name="Wei W."/>
            <person name="Wang X."/>
            <person name="Wang C."/>
            <person name="Huo Q."/>
            <person name="Li W."/>
            <person name="Guo W."/>
            <person name="Chen H."/>
            <person name="Chen S."/>
            <person name="Zhou L."/>
            <person name="Zhou L."/>
            <person name="Ni X."/>
            <person name="Tian J."/>
            <person name="Zhou Y."/>
            <person name="Sheng Y."/>
            <person name="Liu T."/>
            <person name="Pan Y."/>
            <person name="Xia L."/>
            <person name="Li J."/>
            <person name="Zhao F."/>
            <person name="Cao W."/>
        </authorList>
    </citation>
    <scope>NUCLEOTIDE SEQUENCE</scope>
    <source>
        <strain evidence="3">Rsan-2018</strain>
        <tissue evidence="3">Larvae</tissue>
    </source>
</reference>
<feature type="region of interest" description="Disordered" evidence="1">
    <location>
        <begin position="1"/>
        <end position="21"/>
    </location>
</feature>
<reference evidence="3" key="1">
    <citation type="journal article" date="2020" name="Cell">
        <title>Large-Scale Comparative Analyses of Tick Genomes Elucidate Their Genetic Diversity and Vector Capacities.</title>
        <authorList>
            <consortium name="Tick Genome and Microbiome Consortium (TIGMIC)"/>
            <person name="Jia N."/>
            <person name="Wang J."/>
            <person name="Shi W."/>
            <person name="Du L."/>
            <person name="Sun Y."/>
            <person name="Zhan W."/>
            <person name="Jiang J.F."/>
            <person name="Wang Q."/>
            <person name="Zhang B."/>
            <person name="Ji P."/>
            <person name="Bell-Sakyi L."/>
            <person name="Cui X.M."/>
            <person name="Yuan T.T."/>
            <person name="Jiang B.G."/>
            <person name="Yang W.F."/>
            <person name="Lam T.T."/>
            <person name="Chang Q.C."/>
            <person name="Ding S.J."/>
            <person name="Wang X.J."/>
            <person name="Zhu J.G."/>
            <person name="Ruan X.D."/>
            <person name="Zhao L."/>
            <person name="Wei J.T."/>
            <person name="Ye R.Z."/>
            <person name="Que T.C."/>
            <person name="Du C.H."/>
            <person name="Zhou Y.H."/>
            <person name="Cheng J.X."/>
            <person name="Dai P.F."/>
            <person name="Guo W.B."/>
            <person name="Han X.H."/>
            <person name="Huang E.J."/>
            <person name="Li L.F."/>
            <person name="Wei W."/>
            <person name="Gao Y.C."/>
            <person name="Liu J.Z."/>
            <person name="Shao H.Z."/>
            <person name="Wang X."/>
            <person name="Wang C.C."/>
            <person name="Yang T.C."/>
            <person name="Huo Q.B."/>
            <person name="Li W."/>
            <person name="Chen H.Y."/>
            <person name="Chen S.E."/>
            <person name="Zhou L.G."/>
            <person name="Ni X.B."/>
            <person name="Tian J.H."/>
            <person name="Sheng Y."/>
            <person name="Liu T."/>
            <person name="Pan Y.S."/>
            <person name="Xia L.Y."/>
            <person name="Li J."/>
            <person name="Zhao F."/>
            <person name="Cao W.C."/>
        </authorList>
    </citation>
    <scope>NUCLEOTIDE SEQUENCE</scope>
    <source>
        <strain evidence="3">Rsan-2018</strain>
    </source>
</reference>
<dbReference type="Pfam" id="PF04969">
    <property type="entry name" value="CS"/>
    <property type="match status" value="1"/>
</dbReference>
<dbReference type="SUPFAM" id="SSF49764">
    <property type="entry name" value="HSP20-like chaperones"/>
    <property type="match status" value="1"/>
</dbReference>
<dbReference type="CDD" id="cd06466">
    <property type="entry name" value="p23_CS_SGT1_like"/>
    <property type="match status" value="1"/>
</dbReference>
<dbReference type="InterPro" id="IPR007052">
    <property type="entry name" value="CS_dom"/>
</dbReference>
<dbReference type="AlphaFoldDB" id="A0A9D4SM57"/>
<feature type="domain" description="CS" evidence="2">
    <location>
        <begin position="94"/>
        <end position="206"/>
    </location>
</feature>
<dbReference type="Gene3D" id="2.60.40.790">
    <property type="match status" value="1"/>
</dbReference>
<dbReference type="InterPro" id="IPR008978">
    <property type="entry name" value="HSP20-like_chaperone"/>
</dbReference>
<dbReference type="Proteomes" id="UP000821837">
    <property type="component" value="Unassembled WGS sequence"/>
</dbReference>
<accession>A0A9D4SM57</accession>
<proteinExistence type="predicted"/>
<keyword evidence="4" id="KW-1185">Reference proteome</keyword>
<evidence type="ECO:0000259" key="2">
    <source>
        <dbReference type="PROSITE" id="PS51203"/>
    </source>
</evidence>
<sequence length="208" mass="24008">MEGKRLENKRRKEKELWQGSRHSGWKKAYLEARLESNTGRSERYIGRVFPWIPTKCDPRMTDCQCRSRCRKVEGSPSLPSSDEELKDENPTVELVGPKYDYYESGANGDTVTVTLFVKSISKEALAVDFDERGFLVKFHTKNTNTEFLEQHGASEETTFTWRVNVKEAIRPEDCRYRLSPCKLELVLKKKVPSAVVVARARPSCQENR</sequence>
<organism evidence="3 4">
    <name type="scientific">Rhipicephalus sanguineus</name>
    <name type="common">Brown dog tick</name>
    <name type="synonym">Ixodes sanguineus</name>
    <dbReference type="NCBI Taxonomy" id="34632"/>
    <lineage>
        <taxon>Eukaryota</taxon>
        <taxon>Metazoa</taxon>
        <taxon>Ecdysozoa</taxon>
        <taxon>Arthropoda</taxon>
        <taxon>Chelicerata</taxon>
        <taxon>Arachnida</taxon>
        <taxon>Acari</taxon>
        <taxon>Parasitiformes</taxon>
        <taxon>Ixodida</taxon>
        <taxon>Ixodoidea</taxon>
        <taxon>Ixodidae</taxon>
        <taxon>Rhipicephalinae</taxon>
        <taxon>Rhipicephalus</taxon>
        <taxon>Rhipicephalus</taxon>
    </lineage>
</organism>
<gene>
    <name evidence="3" type="ORF">HPB52_025622</name>
</gene>
<dbReference type="EMBL" id="JABSTV010002253">
    <property type="protein sequence ID" value="KAH7931516.1"/>
    <property type="molecule type" value="Genomic_DNA"/>
</dbReference>
<evidence type="ECO:0000313" key="3">
    <source>
        <dbReference type="EMBL" id="KAH7931516.1"/>
    </source>
</evidence>